<feature type="domain" description="SMODS-associated and fused to various effectors" evidence="1">
    <location>
        <begin position="114"/>
        <end position="288"/>
    </location>
</feature>
<name>I3W1I5_9MICC</name>
<dbReference type="AlphaFoldDB" id="I3W1I5"/>
<reference evidence="2" key="1">
    <citation type="submission" date="2012-01" db="EMBL/GenBank/DDBJ databases">
        <authorList>
            <person name="Summers A.O."/>
            <person name="Wireman J."/>
            <person name="Sale K."/>
        </authorList>
    </citation>
    <scope>NUCLEOTIDE SEQUENCE</scope>
    <source>
        <strain evidence="2">J3-49</strain>
        <plasmid evidence="2">pJ349-116</plasmid>
    </source>
</reference>
<dbReference type="EMBL" id="JQ418530">
    <property type="protein sequence ID" value="AFK89462.1"/>
    <property type="molecule type" value="Genomic_DNA"/>
</dbReference>
<keyword evidence="2" id="KW-0614">Plasmid</keyword>
<evidence type="ECO:0000313" key="2">
    <source>
        <dbReference type="EMBL" id="AFK89462.1"/>
    </source>
</evidence>
<protein>
    <recommendedName>
        <fullName evidence="1">SMODS-associated and fused to various effectors domain-containing protein</fullName>
    </recommendedName>
</protein>
<geneLocation type="plasmid" evidence="2">
    <name>pJ349-116</name>
</geneLocation>
<dbReference type="Pfam" id="PF18145">
    <property type="entry name" value="SAVED"/>
    <property type="match status" value="1"/>
</dbReference>
<proteinExistence type="predicted"/>
<dbReference type="InterPro" id="IPR040836">
    <property type="entry name" value="SAVED"/>
</dbReference>
<sequence length="293" mass="32368">MDAEGAENVYTEAHLKAKKLAHEERVRKVTDHATVHETAVLRVTGRIRGRFAPATDRQIAEALFNEDLRFAGEHPRESTFTVEAKADETDEWVWKQGAQEISRKVAQLHDAPYETVSVFAMAPIPLLVHLGAELDDKTDVRLFQRFRGEEDVAWTWRNASPQVAQFELSSSSPDSGARDIVLTVSVTGPVQADRAPKTLAGLPHIHLGAKSPSPDVIQTKADLNAFAQAWRDALAQVEAHYPLCERIHLLATVPLVAAIACGQHHMRDAHPSMVVYQRAGEDYVEALQVRGAA</sequence>
<evidence type="ECO:0000259" key="1">
    <source>
        <dbReference type="Pfam" id="PF18145"/>
    </source>
</evidence>
<dbReference type="NCBIfam" id="NF033611">
    <property type="entry name" value="SAVED"/>
    <property type="match status" value="1"/>
</dbReference>
<organism evidence="2">
    <name type="scientific">Arthrobacter sp. J3.49</name>
    <dbReference type="NCBI Taxonomy" id="347213"/>
    <lineage>
        <taxon>Bacteria</taxon>
        <taxon>Bacillati</taxon>
        <taxon>Actinomycetota</taxon>
        <taxon>Actinomycetes</taxon>
        <taxon>Micrococcales</taxon>
        <taxon>Micrococcaceae</taxon>
        <taxon>Arthrobacter</taxon>
    </lineage>
</organism>
<accession>I3W1I5</accession>